<evidence type="ECO:0000313" key="1">
    <source>
        <dbReference type="EMBL" id="SJM34312.1"/>
    </source>
</evidence>
<sequence length="87" mass="9749">MMLLSDAVRWVSIPPGFGAGKMTAHEVGCTSTAKRWRGQSSVMRIMAMSSIQVELIFDGVVKQADIEWLAPRPVHRRVRQKRKAVAQ</sequence>
<name>A0A2P9AT17_9HYPH</name>
<proteinExistence type="predicted"/>
<dbReference type="AlphaFoldDB" id="A0A2P9AT17"/>
<accession>A0A2P9AT17</accession>
<reference evidence="2" key="1">
    <citation type="submission" date="2016-12" db="EMBL/GenBank/DDBJ databases">
        <authorList>
            <person name="Brunel B."/>
        </authorList>
    </citation>
    <scope>NUCLEOTIDE SEQUENCE [LARGE SCALE GENOMIC DNA]</scope>
</reference>
<dbReference type="EMBL" id="FUIG01000049">
    <property type="protein sequence ID" value="SJM34312.1"/>
    <property type="molecule type" value="Genomic_DNA"/>
</dbReference>
<keyword evidence="2" id="KW-1185">Reference proteome</keyword>
<evidence type="ECO:0000313" key="2">
    <source>
        <dbReference type="Proteomes" id="UP000245698"/>
    </source>
</evidence>
<gene>
    <name evidence="1" type="ORF">BQ8482_400041</name>
</gene>
<protein>
    <submittedName>
        <fullName evidence="1">Uncharacterized protein</fullName>
    </submittedName>
</protein>
<dbReference type="Proteomes" id="UP000245698">
    <property type="component" value="Unassembled WGS sequence"/>
</dbReference>
<organism evidence="1 2">
    <name type="scientific">Mesorhizobium delmotii</name>
    <dbReference type="NCBI Taxonomy" id="1631247"/>
    <lineage>
        <taxon>Bacteria</taxon>
        <taxon>Pseudomonadati</taxon>
        <taxon>Pseudomonadota</taxon>
        <taxon>Alphaproteobacteria</taxon>
        <taxon>Hyphomicrobiales</taxon>
        <taxon>Phyllobacteriaceae</taxon>
        <taxon>Mesorhizobium</taxon>
    </lineage>
</organism>